<dbReference type="Proteomes" id="UP000594603">
    <property type="component" value="Plasmid p2"/>
</dbReference>
<reference evidence="1" key="1">
    <citation type="submission" date="2020-04" db="EMBL/GenBank/DDBJ databases">
        <title>A novel bacterium ('Candidatus Sarcina troglodytae' sp. nov.) linked to a protracted, uniformly lethal epizootic among sanctuary western chimpanzees (Pan troglodytes verus) in Sierra Leone.</title>
        <authorList>
            <person name="Owens L.A."/>
            <person name="Colitti B."/>
            <person name="Hirji I."/>
            <person name="Pizaro A."/>
            <person name="Jaffe J.E."/>
            <person name="Moittie S."/>
            <person name="Bishop-Lilly K.A."/>
            <person name="Estrella L.A."/>
            <person name="Voegtly L.J."/>
            <person name="Kuhn J.H."/>
            <person name="Suen G."/>
            <person name="Deblois C.L."/>
            <person name="Dunn C."/>
            <person name="Juan-Salles C."/>
            <person name="Goldberg T.L."/>
        </authorList>
    </citation>
    <scope>NUCLEOTIDE SEQUENCE</scope>
    <source>
        <strain evidence="1">JB2</strain>
    </source>
</reference>
<name>A0ACD1BH19_9CLOT</name>
<geneLocation type="plasmid" evidence="1 2">
    <name>p2</name>
</geneLocation>
<proteinExistence type="predicted"/>
<evidence type="ECO:0000313" key="2">
    <source>
        <dbReference type="Proteomes" id="UP000594603"/>
    </source>
</evidence>
<organism evidence="1 2">
    <name type="scientific">Candidatus Sarcina troglodytae</name>
    <dbReference type="NCBI Taxonomy" id="2726954"/>
    <lineage>
        <taxon>Bacteria</taxon>
        <taxon>Bacillati</taxon>
        <taxon>Bacillota</taxon>
        <taxon>Clostridia</taxon>
        <taxon>Eubacteriales</taxon>
        <taxon>Clostridiaceae</taxon>
        <taxon>Sarcina</taxon>
    </lineage>
</organism>
<evidence type="ECO:0000313" key="1">
    <source>
        <dbReference type="EMBL" id="QPJ86690.1"/>
    </source>
</evidence>
<protein>
    <submittedName>
        <fullName evidence="1">Uncharacterized protein</fullName>
    </submittedName>
</protein>
<dbReference type="EMBL" id="CP051756">
    <property type="protein sequence ID" value="QPJ86690.1"/>
    <property type="molecule type" value="Genomic_DNA"/>
</dbReference>
<gene>
    <name evidence="1" type="ORF">HH195_12010</name>
</gene>
<sequence>MVTFEYYKNSNKNYKNNGDIKIPLLDGTLTFETNSTNEIEIEIAYDEFNRWKQIERFGIIKIKVPYIKSKQLYRIYNLEKDMLSYKIKARHIFFDLIDNILLDNRPTNCDCETALNNILTDTGFTGQSNIHIGNTAYYINKNCIQAICGDIDQSIINRWGGEILQDNFKVIINDRLGANYGVKIKYGLNMENVSLDDSTDNICTRIYPLAFNGVMLPEKFVNSPIINNYPKFKCNFVSMEDLRLKDKETTQEELQDDTVTYFDTENELYTAMRKRCNTLFAGGLDKPNISGTVNMIALENTLEYADFKELVNVGIGDTVTVEHKDIGINIETRCVGFEYNLVTEKYNKIELGSIQQNYFYKQSDIQNTVNNILNKTNGIIGDDGYVKAEKIRGTINANNTQMQVMRNVATDSPVKAILFEDNVKDSPTYGAMALGTMGFMIANKKTLDDKDWDWQTFGNGSGFTANLIKTGKLIGDNTSIDLDTGVIESIMNDGSKVIINPAEGFYNEFGDSKNEYYHLSYAGEVGFTSAQIQTIQLPDEFKGKNFKIMVFPKRLDGANNQFTDGIGDANHVLSEWGINFDNTSAYCNYEAGTFQAYMYSTFLDLSSRTFVNANPIMGFLAIA</sequence>
<accession>A0ACD1BH19</accession>
<keyword evidence="2" id="KW-1185">Reference proteome</keyword>
<keyword evidence="1" id="KW-0614">Plasmid</keyword>